<dbReference type="EMBL" id="JAYMGO010000010">
    <property type="protein sequence ID" value="KAL1266671.1"/>
    <property type="molecule type" value="Genomic_DNA"/>
</dbReference>
<evidence type="ECO:0000259" key="2">
    <source>
        <dbReference type="PROSITE" id="PS50041"/>
    </source>
</evidence>
<keyword evidence="4" id="KW-1185">Reference proteome</keyword>
<gene>
    <name evidence="3" type="ORF">QQF64_002346</name>
</gene>
<proteinExistence type="predicted"/>
<name>A0ABR3MPV1_9TELE</name>
<reference evidence="3 4" key="1">
    <citation type="submission" date="2023-09" db="EMBL/GenBank/DDBJ databases">
        <authorList>
            <person name="Wang M."/>
        </authorList>
    </citation>
    <scope>NUCLEOTIDE SEQUENCE [LARGE SCALE GENOMIC DNA]</scope>
    <source>
        <strain evidence="3">GT-2023</strain>
        <tissue evidence="3">Liver</tissue>
    </source>
</reference>
<dbReference type="InterPro" id="IPR050111">
    <property type="entry name" value="C-type_lectin/snaclec_domain"/>
</dbReference>
<evidence type="ECO:0000256" key="1">
    <source>
        <dbReference type="SAM" id="MobiDB-lite"/>
    </source>
</evidence>
<feature type="region of interest" description="Disordered" evidence="1">
    <location>
        <begin position="135"/>
        <end position="158"/>
    </location>
</feature>
<feature type="compositionally biased region" description="Basic and acidic residues" evidence="1">
    <location>
        <begin position="95"/>
        <end position="119"/>
    </location>
</feature>
<evidence type="ECO:0000313" key="3">
    <source>
        <dbReference type="EMBL" id="KAL1266671.1"/>
    </source>
</evidence>
<dbReference type="SUPFAM" id="SSF56436">
    <property type="entry name" value="C-type lectin-like"/>
    <property type="match status" value="1"/>
</dbReference>
<organism evidence="3 4">
    <name type="scientific">Cirrhinus molitorella</name>
    <name type="common">mud carp</name>
    <dbReference type="NCBI Taxonomy" id="172907"/>
    <lineage>
        <taxon>Eukaryota</taxon>
        <taxon>Metazoa</taxon>
        <taxon>Chordata</taxon>
        <taxon>Craniata</taxon>
        <taxon>Vertebrata</taxon>
        <taxon>Euteleostomi</taxon>
        <taxon>Actinopterygii</taxon>
        <taxon>Neopterygii</taxon>
        <taxon>Teleostei</taxon>
        <taxon>Ostariophysi</taxon>
        <taxon>Cypriniformes</taxon>
        <taxon>Cyprinidae</taxon>
        <taxon>Labeoninae</taxon>
        <taxon>Labeonini</taxon>
        <taxon>Cirrhinus</taxon>
    </lineage>
</organism>
<dbReference type="InterPro" id="IPR016186">
    <property type="entry name" value="C-type_lectin-like/link_sf"/>
</dbReference>
<dbReference type="Gene3D" id="3.10.100.10">
    <property type="entry name" value="Mannose-Binding Protein A, subunit A"/>
    <property type="match status" value="1"/>
</dbReference>
<dbReference type="InterPro" id="IPR001304">
    <property type="entry name" value="C-type_lectin-like"/>
</dbReference>
<dbReference type="Proteomes" id="UP001558613">
    <property type="component" value="Unassembled WGS sequence"/>
</dbReference>
<dbReference type="PANTHER" id="PTHR22803">
    <property type="entry name" value="MANNOSE, PHOSPHOLIPASE, LECTIN RECEPTOR RELATED"/>
    <property type="match status" value="1"/>
</dbReference>
<dbReference type="Pfam" id="PF00059">
    <property type="entry name" value="Lectin_C"/>
    <property type="match status" value="1"/>
</dbReference>
<evidence type="ECO:0000313" key="4">
    <source>
        <dbReference type="Proteomes" id="UP001558613"/>
    </source>
</evidence>
<feature type="compositionally biased region" description="Basic and acidic residues" evidence="1">
    <location>
        <begin position="135"/>
        <end position="151"/>
    </location>
</feature>
<dbReference type="InterPro" id="IPR016187">
    <property type="entry name" value="CTDL_fold"/>
</dbReference>
<comment type="caution">
    <text evidence="3">The sequence shown here is derived from an EMBL/GenBank/DDBJ whole genome shotgun (WGS) entry which is preliminary data.</text>
</comment>
<accession>A0ABR3MPV1</accession>
<feature type="domain" description="C-type lectin" evidence="2">
    <location>
        <begin position="7"/>
        <end position="83"/>
    </location>
</feature>
<dbReference type="SMART" id="SM00034">
    <property type="entry name" value="CLECT"/>
    <property type="match status" value="1"/>
</dbReference>
<protein>
    <recommendedName>
        <fullName evidence="2">C-type lectin domain-containing protein</fullName>
    </recommendedName>
</protein>
<dbReference type="PROSITE" id="PS50041">
    <property type="entry name" value="C_TYPE_LECTIN_2"/>
    <property type="match status" value="1"/>
</dbReference>
<feature type="region of interest" description="Disordered" evidence="1">
    <location>
        <begin position="93"/>
        <end position="119"/>
    </location>
</feature>
<sequence>MDGWIFYQSHFYYISSRKMNWYDSRKYCTDRRADLIIINNRDEHNFFKKMSCGAHVWIGLTDRHVEGRWKWVDGSNIGFRSWAQLSSSDQAATEIAREETGKDRKKRDMLLKEEKPDSIRERRDKWILCKDCREKARDSTGVRQTEREKQETPLNSVI</sequence>